<protein>
    <submittedName>
        <fullName evidence="1">Uncharacterized protein</fullName>
    </submittedName>
</protein>
<comment type="caution">
    <text evidence="1">The sequence shown here is derived from an EMBL/GenBank/DDBJ whole genome shotgun (WGS) entry which is preliminary data.</text>
</comment>
<keyword evidence="2" id="KW-1185">Reference proteome</keyword>
<reference evidence="1" key="1">
    <citation type="submission" date="2022-11" db="EMBL/GenBank/DDBJ databases">
        <title>Genome Sequence of Boeremia exigua.</title>
        <authorList>
            <person name="Buettner E."/>
        </authorList>
    </citation>
    <scope>NUCLEOTIDE SEQUENCE</scope>
    <source>
        <strain evidence="1">CU02</strain>
    </source>
</reference>
<dbReference type="Proteomes" id="UP001153331">
    <property type="component" value="Unassembled WGS sequence"/>
</dbReference>
<organism evidence="1 2">
    <name type="scientific">Boeremia exigua</name>
    <dbReference type="NCBI Taxonomy" id="749465"/>
    <lineage>
        <taxon>Eukaryota</taxon>
        <taxon>Fungi</taxon>
        <taxon>Dikarya</taxon>
        <taxon>Ascomycota</taxon>
        <taxon>Pezizomycotina</taxon>
        <taxon>Dothideomycetes</taxon>
        <taxon>Pleosporomycetidae</taxon>
        <taxon>Pleosporales</taxon>
        <taxon>Pleosporineae</taxon>
        <taxon>Didymellaceae</taxon>
        <taxon>Boeremia</taxon>
    </lineage>
</organism>
<accession>A0ACC2IUE9</accession>
<gene>
    <name evidence="1" type="ORF">OPT61_g315</name>
</gene>
<name>A0ACC2IUE9_9PLEO</name>
<proteinExistence type="predicted"/>
<dbReference type="EMBL" id="JAPHNI010000010">
    <property type="protein sequence ID" value="KAJ8118778.1"/>
    <property type="molecule type" value="Genomic_DNA"/>
</dbReference>
<evidence type="ECO:0000313" key="1">
    <source>
        <dbReference type="EMBL" id="KAJ8118778.1"/>
    </source>
</evidence>
<sequence length="324" mass="35860">MRDRTQFVKEETFKVLMWTFCGISSAFLASRLGIRLFRREKFKRSDGLLLLALPSLLAGSALLHSSLSALYNHSHAGSRADHEYVQQHEDAAPRLTAATELLWITIYSVKASFLLQFKFHKPPYSLVSVNLTRYYWTTVGMCTAAFICTLAVPPILCPSSSECQYLEGASSNTRAWEISLVSIDIVTDIAVMLIPILLIRMGNFTLSHAVVNTVFKSLSVCVVAIAAIRLAFLCNGAAQNVDYGTVILWLMVEAAVAVTAASISSYRVIVLDYLCKSQVQRARATQRDGCQPLNWWRTRGPCTRGQDHGSTAADSMSVILRPID</sequence>
<evidence type="ECO:0000313" key="2">
    <source>
        <dbReference type="Proteomes" id="UP001153331"/>
    </source>
</evidence>